<evidence type="ECO:0000256" key="2">
    <source>
        <dbReference type="ARBA" id="ARBA00023012"/>
    </source>
</evidence>
<dbReference type="CDD" id="cd06170">
    <property type="entry name" value="LuxR_C_like"/>
    <property type="match status" value="1"/>
</dbReference>
<dbReference type="PROSITE" id="PS50043">
    <property type="entry name" value="HTH_LUXR_2"/>
    <property type="match status" value="1"/>
</dbReference>
<comment type="caution">
    <text evidence="9">The sequence shown here is derived from an EMBL/GenBank/DDBJ whole genome shotgun (WGS) entry which is preliminary data.</text>
</comment>
<keyword evidence="1 6" id="KW-0597">Phosphoprotein</keyword>
<dbReference type="GO" id="GO:0000160">
    <property type="term" value="P:phosphorelay signal transduction system"/>
    <property type="evidence" value="ECO:0007669"/>
    <property type="project" value="UniProtKB-KW"/>
</dbReference>
<dbReference type="PROSITE" id="PS00622">
    <property type="entry name" value="HTH_LUXR_1"/>
    <property type="match status" value="1"/>
</dbReference>
<dbReference type="InterPro" id="IPR058245">
    <property type="entry name" value="NreC/VraR/RcsB-like_REC"/>
</dbReference>
<accession>A0A8J4GZ27</accession>
<dbReference type="PROSITE" id="PS50110">
    <property type="entry name" value="RESPONSE_REGULATORY"/>
    <property type="match status" value="1"/>
</dbReference>
<dbReference type="AlphaFoldDB" id="A0A8J4GZ27"/>
<evidence type="ECO:0000259" key="8">
    <source>
        <dbReference type="PROSITE" id="PS50110"/>
    </source>
</evidence>
<name>A0A8J4GZ27_9BACL</name>
<feature type="modified residue" description="4-aspartylphosphate" evidence="6">
    <location>
        <position position="56"/>
    </location>
</feature>
<dbReference type="Gene3D" id="3.40.50.2300">
    <property type="match status" value="1"/>
</dbReference>
<dbReference type="InterPro" id="IPR000792">
    <property type="entry name" value="Tscrpt_reg_LuxR_C"/>
</dbReference>
<evidence type="ECO:0000256" key="1">
    <source>
        <dbReference type="ARBA" id="ARBA00022553"/>
    </source>
</evidence>
<proteinExistence type="predicted"/>
<dbReference type="SMART" id="SM00421">
    <property type="entry name" value="HTH_LUXR"/>
    <property type="match status" value="1"/>
</dbReference>
<dbReference type="RefSeq" id="WP_213410514.1">
    <property type="nucleotide sequence ID" value="NZ_BOVK01000007.1"/>
</dbReference>
<dbReference type="InterPro" id="IPR001789">
    <property type="entry name" value="Sig_transdc_resp-reg_receiver"/>
</dbReference>
<organism evidence="9 10">
    <name type="scientific">Xylanibacillus composti</name>
    <dbReference type="NCBI Taxonomy" id="1572762"/>
    <lineage>
        <taxon>Bacteria</taxon>
        <taxon>Bacillati</taxon>
        <taxon>Bacillota</taxon>
        <taxon>Bacilli</taxon>
        <taxon>Bacillales</taxon>
        <taxon>Paenibacillaceae</taxon>
        <taxon>Xylanibacillus</taxon>
    </lineage>
</organism>
<dbReference type="Pfam" id="PF00072">
    <property type="entry name" value="Response_reg"/>
    <property type="match status" value="1"/>
</dbReference>
<dbReference type="GO" id="GO:0003677">
    <property type="term" value="F:DNA binding"/>
    <property type="evidence" value="ECO:0007669"/>
    <property type="project" value="UniProtKB-KW"/>
</dbReference>
<keyword evidence="2" id="KW-0902">Two-component regulatory system</keyword>
<reference evidence="9" key="1">
    <citation type="submission" date="2021-04" db="EMBL/GenBank/DDBJ databases">
        <title>Draft genome sequence of Xylanibacillus composti strain K13.</title>
        <authorList>
            <person name="Uke A."/>
            <person name="Chhe C."/>
            <person name="Baramee S."/>
            <person name="Kosugi A."/>
        </authorList>
    </citation>
    <scope>NUCLEOTIDE SEQUENCE</scope>
    <source>
        <strain evidence="9">K13</strain>
    </source>
</reference>
<keyword evidence="3" id="KW-0805">Transcription regulation</keyword>
<dbReference type="PANTHER" id="PTHR43214:SF43">
    <property type="entry name" value="TWO-COMPONENT RESPONSE REGULATOR"/>
    <property type="match status" value="1"/>
</dbReference>
<dbReference type="CDD" id="cd17535">
    <property type="entry name" value="REC_NarL-like"/>
    <property type="match status" value="1"/>
</dbReference>
<keyword evidence="5" id="KW-0804">Transcription</keyword>
<gene>
    <name evidence="9" type="ORF">XYCOK13_06970</name>
</gene>
<dbReference type="Gene3D" id="1.10.10.10">
    <property type="entry name" value="Winged helix-like DNA-binding domain superfamily/Winged helix DNA-binding domain"/>
    <property type="match status" value="1"/>
</dbReference>
<sequence length="220" mass="25043">MIPYRVLIIDDHPLARLAIRSVLEDSENFEVCGEAATGEEGMACCEREEPELVLMDIQMPGMDGLETARRIKRRFPNIKIVMLTVSDDTADLFAALQYGAQGYLLKNMDPAEWTGYLIDLCEEQGKPTREWSDRLFRRFRQGDAHADPGQAASDEVFLTQRELEIVQHVARGETNRGIAERLCISENTVKNHLKNIMDKCKVDNRTQLTAFAVRNGWAER</sequence>
<feature type="domain" description="Response regulatory" evidence="8">
    <location>
        <begin position="5"/>
        <end position="121"/>
    </location>
</feature>
<keyword evidence="10" id="KW-1185">Reference proteome</keyword>
<dbReference type="InterPro" id="IPR039420">
    <property type="entry name" value="WalR-like"/>
</dbReference>
<keyword evidence="4 9" id="KW-0238">DNA-binding</keyword>
<dbReference type="PANTHER" id="PTHR43214">
    <property type="entry name" value="TWO-COMPONENT RESPONSE REGULATOR"/>
    <property type="match status" value="1"/>
</dbReference>
<dbReference type="InterPro" id="IPR036388">
    <property type="entry name" value="WH-like_DNA-bd_sf"/>
</dbReference>
<dbReference type="SMART" id="SM00448">
    <property type="entry name" value="REC"/>
    <property type="match status" value="1"/>
</dbReference>
<protein>
    <submittedName>
        <fullName evidence="9">DNA-binding response regulator</fullName>
    </submittedName>
</protein>
<evidence type="ECO:0000259" key="7">
    <source>
        <dbReference type="PROSITE" id="PS50043"/>
    </source>
</evidence>
<evidence type="ECO:0000313" key="9">
    <source>
        <dbReference type="EMBL" id="GIQ67873.1"/>
    </source>
</evidence>
<dbReference type="SUPFAM" id="SSF52172">
    <property type="entry name" value="CheY-like"/>
    <property type="match status" value="1"/>
</dbReference>
<dbReference type="InterPro" id="IPR011006">
    <property type="entry name" value="CheY-like_superfamily"/>
</dbReference>
<evidence type="ECO:0000313" key="10">
    <source>
        <dbReference type="Proteomes" id="UP000677918"/>
    </source>
</evidence>
<evidence type="ECO:0000256" key="6">
    <source>
        <dbReference type="PROSITE-ProRule" id="PRU00169"/>
    </source>
</evidence>
<dbReference type="Pfam" id="PF00196">
    <property type="entry name" value="GerE"/>
    <property type="match status" value="1"/>
</dbReference>
<evidence type="ECO:0000256" key="3">
    <source>
        <dbReference type="ARBA" id="ARBA00023015"/>
    </source>
</evidence>
<feature type="domain" description="HTH luxR-type" evidence="7">
    <location>
        <begin position="151"/>
        <end position="216"/>
    </location>
</feature>
<dbReference type="Proteomes" id="UP000677918">
    <property type="component" value="Unassembled WGS sequence"/>
</dbReference>
<dbReference type="PRINTS" id="PR00038">
    <property type="entry name" value="HTHLUXR"/>
</dbReference>
<evidence type="ECO:0000256" key="4">
    <source>
        <dbReference type="ARBA" id="ARBA00023125"/>
    </source>
</evidence>
<dbReference type="GO" id="GO:0006355">
    <property type="term" value="P:regulation of DNA-templated transcription"/>
    <property type="evidence" value="ECO:0007669"/>
    <property type="project" value="InterPro"/>
</dbReference>
<dbReference type="EMBL" id="BOVK01000007">
    <property type="protein sequence ID" value="GIQ67873.1"/>
    <property type="molecule type" value="Genomic_DNA"/>
</dbReference>
<evidence type="ECO:0000256" key="5">
    <source>
        <dbReference type="ARBA" id="ARBA00023163"/>
    </source>
</evidence>